<dbReference type="Proteomes" id="UP001163321">
    <property type="component" value="Chromosome 8"/>
</dbReference>
<dbReference type="EMBL" id="CM047587">
    <property type="protein sequence ID" value="KAI9907176.1"/>
    <property type="molecule type" value="Genomic_DNA"/>
</dbReference>
<keyword evidence="2" id="KW-1185">Reference proteome</keyword>
<gene>
    <name evidence="1" type="ORF">PsorP6_016287</name>
</gene>
<comment type="caution">
    <text evidence="1">The sequence shown here is derived from an EMBL/GenBank/DDBJ whole genome shotgun (WGS) entry which is preliminary data.</text>
</comment>
<protein>
    <submittedName>
        <fullName evidence="1">Uncharacterized protein</fullName>
    </submittedName>
</protein>
<evidence type="ECO:0000313" key="2">
    <source>
        <dbReference type="Proteomes" id="UP001163321"/>
    </source>
</evidence>
<evidence type="ECO:0000313" key="1">
    <source>
        <dbReference type="EMBL" id="KAI9907176.1"/>
    </source>
</evidence>
<name>A0ACC0VNX8_9STRA</name>
<accession>A0ACC0VNX8</accession>
<sequence>MKAAIRVLRYLGGTSKFGLCYSLNDATMINTVVYVDANWGGDVITRRSTSGVLVLLCGAAVIYKSKRQQILCLRHLLTEISVGSLPSTMINVDNQAAITMAEHSGYQ</sequence>
<reference evidence="1 2" key="1">
    <citation type="journal article" date="2022" name="bioRxiv">
        <title>The genome of the oomycete Peronosclerospora sorghi, a cosmopolitan pathogen of maize and sorghum, is inflated with dispersed pseudogenes.</title>
        <authorList>
            <person name="Fletcher K."/>
            <person name="Martin F."/>
            <person name="Isakeit T."/>
            <person name="Cavanaugh K."/>
            <person name="Magill C."/>
            <person name="Michelmore R."/>
        </authorList>
    </citation>
    <scope>NUCLEOTIDE SEQUENCE [LARGE SCALE GENOMIC DNA]</scope>
    <source>
        <strain evidence="1">P6</strain>
    </source>
</reference>
<proteinExistence type="predicted"/>
<organism evidence="1 2">
    <name type="scientific">Peronosclerospora sorghi</name>
    <dbReference type="NCBI Taxonomy" id="230839"/>
    <lineage>
        <taxon>Eukaryota</taxon>
        <taxon>Sar</taxon>
        <taxon>Stramenopiles</taxon>
        <taxon>Oomycota</taxon>
        <taxon>Peronosporomycetes</taxon>
        <taxon>Peronosporales</taxon>
        <taxon>Peronosporaceae</taxon>
        <taxon>Peronosclerospora</taxon>
    </lineage>
</organism>